<name>A0A1I1QVA8_RUMAL</name>
<dbReference type="GO" id="GO:0016747">
    <property type="term" value="F:acyltransferase activity, transferring groups other than amino-acyl groups"/>
    <property type="evidence" value="ECO:0007669"/>
    <property type="project" value="InterPro"/>
</dbReference>
<dbReference type="EMBL" id="FOKQ01000054">
    <property type="protein sequence ID" value="SFD26026.1"/>
    <property type="molecule type" value="Genomic_DNA"/>
</dbReference>
<dbReference type="SUPFAM" id="SSF55729">
    <property type="entry name" value="Acyl-CoA N-acyltransferases (Nat)"/>
    <property type="match status" value="1"/>
</dbReference>
<dbReference type="InterPro" id="IPR000182">
    <property type="entry name" value="GNAT_dom"/>
</dbReference>
<sequence>MNIIFEKFSEKHIEEAVELALAELEAERTHCPDLPCVDFSEQLTGMLHWLSSQQFGKAALCDGRLVGYLVFAGPWDGFFGDVKGVFSPLGGSAFSYEFKNRGRLASMLFASASEEFVKQAVFSCALSRYAHDEEAARSFVLNGFGIRCSDSVREISSFAISYDPGNIHFAELPPNEFERIRELRNGLVKHLERAPVFFPTDMERYEQWFKNGDLRVFAAEADGEIIGFISLEDEAENFITRHNTMKNICGAYFDEKYRGKGTAQGLLGFIIETLKAEGVTHLGVDCETLNPTALNFWGKYFGPYTYSFARRIDERILL</sequence>
<keyword evidence="2" id="KW-0808">Transferase</keyword>
<dbReference type="Proteomes" id="UP000182192">
    <property type="component" value="Unassembled WGS sequence"/>
</dbReference>
<organism evidence="2 3">
    <name type="scientific">Ruminococcus albus</name>
    <dbReference type="NCBI Taxonomy" id="1264"/>
    <lineage>
        <taxon>Bacteria</taxon>
        <taxon>Bacillati</taxon>
        <taxon>Bacillota</taxon>
        <taxon>Clostridia</taxon>
        <taxon>Eubacteriales</taxon>
        <taxon>Oscillospiraceae</taxon>
        <taxon>Ruminococcus</taxon>
    </lineage>
</organism>
<dbReference type="InterPro" id="IPR016181">
    <property type="entry name" value="Acyl_CoA_acyltransferase"/>
</dbReference>
<reference evidence="2 3" key="1">
    <citation type="submission" date="2016-10" db="EMBL/GenBank/DDBJ databases">
        <authorList>
            <person name="de Groot N.N."/>
        </authorList>
    </citation>
    <scope>NUCLEOTIDE SEQUENCE [LARGE SCALE GENOMIC DNA]</scope>
    <source>
        <strain evidence="2 3">AR67</strain>
    </source>
</reference>
<dbReference type="PROSITE" id="PS51186">
    <property type="entry name" value="GNAT"/>
    <property type="match status" value="1"/>
</dbReference>
<dbReference type="eggNOG" id="COG0454">
    <property type="taxonomic scope" value="Bacteria"/>
</dbReference>
<protein>
    <submittedName>
        <fullName evidence="2">Acetyltransferase (GNAT) family protein</fullName>
    </submittedName>
</protein>
<dbReference type="OrthoDB" id="1550635at2"/>
<dbReference type="Pfam" id="PF00583">
    <property type="entry name" value="Acetyltransf_1"/>
    <property type="match status" value="1"/>
</dbReference>
<feature type="domain" description="N-acetyltransferase" evidence="1">
    <location>
        <begin position="167"/>
        <end position="318"/>
    </location>
</feature>
<dbReference type="CDD" id="cd04301">
    <property type="entry name" value="NAT_SF"/>
    <property type="match status" value="1"/>
</dbReference>
<proteinExistence type="predicted"/>
<evidence type="ECO:0000259" key="1">
    <source>
        <dbReference type="PROSITE" id="PS51186"/>
    </source>
</evidence>
<accession>A0A1I1QVA8</accession>
<dbReference type="Gene3D" id="3.40.630.30">
    <property type="match status" value="1"/>
</dbReference>
<dbReference type="AlphaFoldDB" id="A0A1I1QVA8"/>
<dbReference type="RefSeq" id="WP_074963269.1">
    <property type="nucleotide sequence ID" value="NZ_FOKQ01000054.1"/>
</dbReference>
<gene>
    <name evidence="2" type="ORF">SAMN02910406_03521</name>
</gene>
<evidence type="ECO:0000313" key="2">
    <source>
        <dbReference type="EMBL" id="SFD26026.1"/>
    </source>
</evidence>
<evidence type="ECO:0000313" key="3">
    <source>
        <dbReference type="Proteomes" id="UP000182192"/>
    </source>
</evidence>